<evidence type="ECO:0000256" key="1">
    <source>
        <dbReference type="ARBA" id="ARBA00004141"/>
    </source>
</evidence>
<keyword evidence="5 8" id="KW-1133">Transmembrane helix</keyword>
<feature type="compositionally biased region" description="Low complexity" evidence="7">
    <location>
        <begin position="62"/>
        <end position="71"/>
    </location>
</feature>
<evidence type="ECO:0000256" key="6">
    <source>
        <dbReference type="ARBA" id="ARBA00023136"/>
    </source>
</evidence>
<dbReference type="GO" id="GO:0016887">
    <property type="term" value="F:ATP hydrolysis activity"/>
    <property type="evidence" value="ECO:0007669"/>
    <property type="project" value="InterPro"/>
</dbReference>
<evidence type="ECO:0000256" key="4">
    <source>
        <dbReference type="ARBA" id="ARBA00022692"/>
    </source>
</evidence>
<dbReference type="GO" id="GO:0140359">
    <property type="term" value="F:ABC-type transporter activity"/>
    <property type="evidence" value="ECO:0007669"/>
    <property type="project" value="InterPro"/>
</dbReference>
<keyword evidence="11" id="KW-1185">Reference proteome</keyword>
<dbReference type="GO" id="GO:0005524">
    <property type="term" value="F:ATP binding"/>
    <property type="evidence" value="ECO:0007669"/>
    <property type="project" value="InterPro"/>
</dbReference>
<gene>
    <name evidence="10" type="ORF">WJX72_004504</name>
</gene>
<feature type="region of interest" description="Disordered" evidence="7">
    <location>
        <begin position="704"/>
        <end position="725"/>
    </location>
</feature>
<proteinExistence type="inferred from homology"/>
<comment type="subcellular location">
    <subcellularLocation>
        <location evidence="1">Membrane</location>
        <topology evidence="1">Multi-pass membrane protein</topology>
    </subcellularLocation>
</comment>
<comment type="caution">
    <text evidence="10">The sequence shown here is derived from an EMBL/GenBank/DDBJ whole genome shotgun (WGS) entry which is preliminary data.</text>
</comment>
<evidence type="ECO:0000313" key="10">
    <source>
        <dbReference type="EMBL" id="KAK9808829.1"/>
    </source>
</evidence>
<evidence type="ECO:0000256" key="2">
    <source>
        <dbReference type="ARBA" id="ARBA00005814"/>
    </source>
</evidence>
<feature type="transmembrane region" description="Helical" evidence="8">
    <location>
        <begin position="663"/>
        <end position="683"/>
    </location>
</feature>
<protein>
    <recommendedName>
        <fullName evidence="9">ABC transporter domain-containing protein</fullName>
    </recommendedName>
</protein>
<reference evidence="10 11" key="1">
    <citation type="journal article" date="2024" name="Nat. Commun.">
        <title>Phylogenomics reveals the evolutionary origins of lichenization in chlorophyte algae.</title>
        <authorList>
            <person name="Puginier C."/>
            <person name="Libourel C."/>
            <person name="Otte J."/>
            <person name="Skaloud P."/>
            <person name="Haon M."/>
            <person name="Grisel S."/>
            <person name="Petersen M."/>
            <person name="Berrin J.G."/>
            <person name="Delaux P.M."/>
            <person name="Dal Grande F."/>
            <person name="Keller J."/>
        </authorList>
    </citation>
    <scope>NUCLEOTIDE SEQUENCE [LARGE SCALE GENOMIC DNA]</scope>
    <source>
        <strain evidence="10 11">SAG 2043</strain>
    </source>
</reference>
<dbReference type="GO" id="GO:0016020">
    <property type="term" value="C:membrane"/>
    <property type="evidence" value="ECO:0007669"/>
    <property type="project" value="UniProtKB-SubCell"/>
</dbReference>
<evidence type="ECO:0000256" key="7">
    <source>
        <dbReference type="SAM" id="MobiDB-lite"/>
    </source>
</evidence>
<dbReference type="InterPro" id="IPR003439">
    <property type="entry name" value="ABC_transporter-like_ATP-bd"/>
</dbReference>
<feature type="transmembrane region" description="Helical" evidence="8">
    <location>
        <begin position="427"/>
        <end position="448"/>
    </location>
</feature>
<feature type="compositionally biased region" description="Basic and acidic residues" evidence="7">
    <location>
        <begin position="715"/>
        <end position="725"/>
    </location>
</feature>
<evidence type="ECO:0000256" key="5">
    <source>
        <dbReference type="ARBA" id="ARBA00022989"/>
    </source>
</evidence>
<dbReference type="PROSITE" id="PS50893">
    <property type="entry name" value="ABC_TRANSPORTER_2"/>
    <property type="match status" value="1"/>
</dbReference>
<dbReference type="Proteomes" id="UP001489004">
    <property type="component" value="Unassembled WGS sequence"/>
</dbReference>
<feature type="transmembrane region" description="Helical" evidence="8">
    <location>
        <begin position="570"/>
        <end position="588"/>
    </location>
</feature>
<dbReference type="EMBL" id="JALJOR010000011">
    <property type="protein sequence ID" value="KAK9808829.1"/>
    <property type="molecule type" value="Genomic_DNA"/>
</dbReference>
<accession>A0AAW1PLL3</accession>
<feature type="region of interest" description="Disordered" evidence="7">
    <location>
        <begin position="1"/>
        <end position="72"/>
    </location>
</feature>
<comment type="similarity">
    <text evidence="2">Belongs to the ABC transporter superfamily. ABCG family. Eye pigment precursor importer (TC 3.A.1.204) subfamily.</text>
</comment>
<dbReference type="PANTHER" id="PTHR48042:SF11">
    <property type="entry name" value="ABC TRANSPORTER G FAMILY MEMBER 11"/>
    <property type="match status" value="1"/>
</dbReference>
<dbReference type="InterPro" id="IPR052215">
    <property type="entry name" value="Plant_ABCG"/>
</dbReference>
<evidence type="ECO:0000256" key="8">
    <source>
        <dbReference type="SAM" id="Phobius"/>
    </source>
</evidence>
<keyword evidence="3" id="KW-0813">Transport</keyword>
<dbReference type="PANTHER" id="PTHR48042">
    <property type="entry name" value="ABC TRANSPORTER G FAMILY MEMBER 11"/>
    <property type="match status" value="1"/>
</dbReference>
<name>A0AAW1PLL3_9CHLO</name>
<dbReference type="Gene3D" id="3.40.50.300">
    <property type="entry name" value="P-loop containing nucleotide triphosphate hydrolases"/>
    <property type="match status" value="1"/>
</dbReference>
<dbReference type="Pfam" id="PF00005">
    <property type="entry name" value="ABC_tran"/>
    <property type="match status" value="1"/>
</dbReference>
<sequence>MRNWTPPSLPGSSSSPSPNPAGSQVFPGDQSGFPSPHHNRFESNQSSRLGSFMAEDPKFDSEAASSSGSSEAEADVEQQALVSVVWKELSLVAKGRWGHKGETVLLKGVKGFAEPRSVLAVVGPPDSGCSILLAALARRVRRPVAVFGTILINGIDQNHSLIQPTYCTQHDELPSHLTVEQVLVYTARLQIPGQSAHEMAAMVHKIGQQMGLLTELDKLTHLLPVGTRRRVAIACQLINCTPLLILHDVLVGINEGDALAILRTVHEHCRDGCTAIIAVQQPTTDMCSFFGKAYVLCAGELVFFGNTNQEARDLLSAAGMPCPPLYSPVEQYMRLLDPSFEVYLQVAQGEPDAWNARFSNMMFKVLQTTYTTSMVSKRLATRTLDMAAEHTDPQLQEYATERRSVWGQTAVLAARWLAQGMHCTSLYAGRLLAAVVIALAYGATYSQLSHTASGTEDRLVVLFIAAGVLPLLALAALQIYSNSTKVFARERQGAGISVAAHMLAKTCLDLPLLFVVAVLSAVVLIPLASLNTSSSAWGYFILAVWLSLLAADAMVRAVTACFSNEAWQRAVLLVLFGVQLLSCGYFAGAGRGINLVVGTVAFPAWAFKGLVYNEFYGSSQRWGCVGQGVRTSPGVQCNQLGQQVWQHLSQEYGVTPASKWHSVWVLLALYAAWVLIHVIGLVIRARCARGRPVQPARPRAALAALKTESSSSLPVRKEEPRTEMV</sequence>
<dbReference type="InterPro" id="IPR013525">
    <property type="entry name" value="ABC2_TM"/>
</dbReference>
<keyword evidence="4 8" id="KW-0812">Transmembrane</keyword>
<evidence type="ECO:0000256" key="3">
    <source>
        <dbReference type="ARBA" id="ARBA00022448"/>
    </source>
</evidence>
<dbReference type="Pfam" id="PF01061">
    <property type="entry name" value="ABC2_membrane"/>
    <property type="match status" value="1"/>
</dbReference>
<evidence type="ECO:0000259" key="9">
    <source>
        <dbReference type="PROSITE" id="PS50893"/>
    </source>
</evidence>
<organism evidence="10 11">
    <name type="scientific">[Myrmecia] bisecta</name>
    <dbReference type="NCBI Taxonomy" id="41462"/>
    <lineage>
        <taxon>Eukaryota</taxon>
        <taxon>Viridiplantae</taxon>
        <taxon>Chlorophyta</taxon>
        <taxon>core chlorophytes</taxon>
        <taxon>Trebouxiophyceae</taxon>
        <taxon>Trebouxiales</taxon>
        <taxon>Trebouxiaceae</taxon>
        <taxon>Myrmecia</taxon>
    </lineage>
</organism>
<dbReference type="InterPro" id="IPR027417">
    <property type="entry name" value="P-loop_NTPase"/>
</dbReference>
<dbReference type="SUPFAM" id="SSF52540">
    <property type="entry name" value="P-loop containing nucleoside triphosphate hydrolases"/>
    <property type="match status" value="1"/>
</dbReference>
<feature type="transmembrane region" description="Helical" evidence="8">
    <location>
        <begin position="510"/>
        <end position="530"/>
    </location>
</feature>
<feature type="transmembrane region" description="Helical" evidence="8">
    <location>
        <begin position="536"/>
        <end position="558"/>
    </location>
</feature>
<keyword evidence="6 8" id="KW-0472">Membrane</keyword>
<evidence type="ECO:0000313" key="11">
    <source>
        <dbReference type="Proteomes" id="UP001489004"/>
    </source>
</evidence>
<feature type="transmembrane region" description="Helical" evidence="8">
    <location>
        <begin position="460"/>
        <end position="481"/>
    </location>
</feature>
<dbReference type="AlphaFoldDB" id="A0AAW1PLL3"/>
<feature type="domain" description="ABC transporter" evidence="9">
    <location>
        <begin position="84"/>
        <end position="323"/>
    </location>
</feature>